<proteinExistence type="predicted"/>
<evidence type="ECO:0000313" key="2">
    <source>
        <dbReference type="Proteomes" id="UP000324222"/>
    </source>
</evidence>
<dbReference type="Proteomes" id="UP000324222">
    <property type="component" value="Unassembled WGS sequence"/>
</dbReference>
<sequence length="118" mass="13168">MRLYYHPVDPKGQRKQKALPQTHLKGINESFFVIKVEEGGQIHKEVQGGHNGGEGVVAMSLEAEGHSRGKLHHTAALTPTATLRLVHHLAQQLVQQGHHFFMILFTKKSINSNSIHKP</sequence>
<gene>
    <name evidence="1" type="ORF">E2C01_029821</name>
</gene>
<accession>A0A5B7ESH3</accession>
<evidence type="ECO:0000313" key="1">
    <source>
        <dbReference type="EMBL" id="MPC36365.1"/>
    </source>
</evidence>
<reference evidence="1 2" key="1">
    <citation type="submission" date="2019-05" db="EMBL/GenBank/DDBJ databases">
        <title>Another draft genome of Portunus trituberculatus and its Hox gene families provides insights of decapod evolution.</title>
        <authorList>
            <person name="Jeong J.-H."/>
            <person name="Song I."/>
            <person name="Kim S."/>
            <person name="Choi T."/>
            <person name="Kim D."/>
            <person name="Ryu S."/>
            <person name="Kim W."/>
        </authorList>
    </citation>
    <scope>NUCLEOTIDE SEQUENCE [LARGE SCALE GENOMIC DNA]</scope>
    <source>
        <tissue evidence="1">Muscle</tissue>
    </source>
</reference>
<dbReference type="EMBL" id="VSRR010003498">
    <property type="protein sequence ID" value="MPC36365.1"/>
    <property type="molecule type" value="Genomic_DNA"/>
</dbReference>
<name>A0A5B7ESH3_PORTR</name>
<comment type="caution">
    <text evidence="1">The sequence shown here is derived from an EMBL/GenBank/DDBJ whole genome shotgun (WGS) entry which is preliminary data.</text>
</comment>
<dbReference type="AlphaFoldDB" id="A0A5B7ESH3"/>
<protein>
    <submittedName>
        <fullName evidence="1">Uncharacterized protein</fullName>
    </submittedName>
</protein>
<keyword evidence="2" id="KW-1185">Reference proteome</keyword>
<organism evidence="1 2">
    <name type="scientific">Portunus trituberculatus</name>
    <name type="common">Swimming crab</name>
    <name type="synonym">Neptunus trituberculatus</name>
    <dbReference type="NCBI Taxonomy" id="210409"/>
    <lineage>
        <taxon>Eukaryota</taxon>
        <taxon>Metazoa</taxon>
        <taxon>Ecdysozoa</taxon>
        <taxon>Arthropoda</taxon>
        <taxon>Crustacea</taxon>
        <taxon>Multicrustacea</taxon>
        <taxon>Malacostraca</taxon>
        <taxon>Eumalacostraca</taxon>
        <taxon>Eucarida</taxon>
        <taxon>Decapoda</taxon>
        <taxon>Pleocyemata</taxon>
        <taxon>Brachyura</taxon>
        <taxon>Eubrachyura</taxon>
        <taxon>Portunoidea</taxon>
        <taxon>Portunidae</taxon>
        <taxon>Portuninae</taxon>
        <taxon>Portunus</taxon>
    </lineage>
</organism>